<organism evidence="1">
    <name type="scientific">candidate division WOR-3 bacterium</name>
    <dbReference type="NCBI Taxonomy" id="2052148"/>
    <lineage>
        <taxon>Bacteria</taxon>
        <taxon>Bacteria division WOR-3</taxon>
    </lineage>
</organism>
<gene>
    <name evidence="1" type="ORF">ENU72_01575</name>
</gene>
<name>A0A7V3ZST4_UNCW3</name>
<protein>
    <submittedName>
        <fullName evidence="1">Uncharacterized protein</fullName>
    </submittedName>
</protein>
<sequence length="91" mass="11492">MNEEKINEALFLRQKLMKIDVVVYEFHRLYKDEKYKKRLRKTQYFFTAKNIEDLLKFLKYHYELAKDFVESYEILKKAKRKLRREHENEQI</sequence>
<comment type="caution">
    <text evidence="1">The sequence shown here is derived from an EMBL/GenBank/DDBJ whole genome shotgun (WGS) entry which is preliminary data.</text>
</comment>
<proteinExistence type="predicted"/>
<accession>A0A7V3ZST4</accession>
<dbReference type="EMBL" id="DTDP01000069">
    <property type="protein sequence ID" value="HGK53697.1"/>
    <property type="molecule type" value="Genomic_DNA"/>
</dbReference>
<dbReference type="AlphaFoldDB" id="A0A7V3ZST4"/>
<evidence type="ECO:0000313" key="1">
    <source>
        <dbReference type="EMBL" id="HGK53697.1"/>
    </source>
</evidence>
<reference evidence="1" key="1">
    <citation type="journal article" date="2020" name="mSystems">
        <title>Genome- and Community-Level Interaction Insights into Carbon Utilization and Element Cycling Functions of Hydrothermarchaeota in Hydrothermal Sediment.</title>
        <authorList>
            <person name="Zhou Z."/>
            <person name="Liu Y."/>
            <person name="Xu W."/>
            <person name="Pan J."/>
            <person name="Luo Z.H."/>
            <person name="Li M."/>
        </authorList>
    </citation>
    <scope>NUCLEOTIDE SEQUENCE [LARGE SCALE GENOMIC DNA]</scope>
    <source>
        <strain evidence="1">SpSt-695</strain>
    </source>
</reference>